<feature type="transmembrane region" description="Helical" evidence="8">
    <location>
        <begin position="141"/>
        <end position="159"/>
    </location>
</feature>
<keyword evidence="3" id="KW-0808">Transferase</keyword>
<dbReference type="Pfam" id="PF20154">
    <property type="entry name" value="LNT_N"/>
    <property type="match status" value="1"/>
</dbReference>
<dbReference type="GO" id="GO:0005886">
    <property type="term" value="C:plasma membrane"/>
    <property type="evidence" value="ECO:0007669"/>
    <property type="project" value="UniProtKB-SubCell"/>
</dbReference>
<feature type="transmembrane region" description="Helical" evidence="8">
    <location>
        <begin position="73"/>
        <end position="94"/>
    </location>
</feature>
<evidence type="ECO:0000256" key="3">
    <source>
        <dbReference type="ARBA" id="ARBA00022679"/>
    </source>
</evidence>
<feature type="transmembrane region" description="Helical" evidence="8">
    <location>
        <begin position="46"/>
        <end position="67"/>
    </location>
</feature>
<protein>
    <submittedName>
        <fullName evidence="10">Unannotated protein</fullName>
    </submittedName>
</protein>
<evidence type="ECO:0000256" key="6">
    <source>
        <dbReference type="ARBA" id="ARBA00023136"/>
    </source>
</evidence>
<feature type="domain" description="CN hydrolase" evidence="9">
    <location>
        <begin position="190"/>
        <end position="440"/>
    </location>
</feature>
<evidence type="ECO:0000256" key="2">
    <source>
        <dbReference type="ARBA" id="ARBA00022475"/>
    </source>
</evidence>
<keyword evidence="7" id="KW-0012">Acyltransferase</keyword>
<dbReference type="EMBL" id="CAEZUX010000008">
    <property type="protein sequence ID" value="CAB4607200.1"/>
    <property type="molecule type" value="Genomic_DNA"/>
</dbReference>
<dbReference type="PROSITE" id="PS50263">
    <property type="entry name" value="CN_HYDROLASE"/>
    <property type="match status" value="1"/>
</dbReference>
<dbReference type="AlphaFoldDB" id="A0A6J6H3F4"/>
<evidence type="ECO:0000313" key="10">
    <source>
        <dbReference type="EMBL" id="CAB4607200.1"/>
    </source>
</evidence>
<dbReference type="Pfam" id="PF00795">
    <property type="entry name" value="CN_hydrolase"/>
    <property type="match status" value="1"/>
</dbReference>
<dbReference type="InterPro" id="IPR003010">
    <property type="entry name" value="C-N_Hydrolase"/>
</dbReference>
<proteinExistence type="inferred from homology"/>
<evidence type="ECO:0000256" key="5">
    <source>
        <dbReference type="ARBA" id="ARBA00022989"/>
    </source>
</evidence>
<dbReference type="GO" id="GO:0016410">
    <property type="term" value="F:N-acyltransferase activity"/>
    <property type="evidence" value="ECO:0007669"/>
    <property type="project" value="InterPro"/>
</dbReference>
<evidence type="ECO:0000259" key="9">
    <source>
        <dbReference type="PROSITE" id="PS50263"/>
    </source>
</evidence>
<feature type="transmembrane region" description="Helical" evidence="8">
    <location>
        <begin position="101"/>
        <end position="121"/>
    </location>
</feature>
<dbReference type="HAMAP" id="MF_01148">
    <property type="entry name" value="Lnt"/>
    <property type="match status" value="1"/>
</dbReference>
<keyword evidence="4 8" id="KW-0812">Transmembrane</keyword>
<sequence length="479" mass="52323">MKKAIAPFGAGLMVAAAMPPWGWWPLALFGLVWYRRLAEDRRQQSLFTTALSFGIGWFLPALAWMWFLTIPGYFLVVLLFASLHGLAAVTAQFLGKTDRAFIAALIICHSLVEALRLSWPFGGVPLATLPLSQIANPLTALAPYLGVIGLTAVIFWLAFTERKFRVFLFLAILVGVSNTWEGTSNTSTNVNITAIQGGGPQGTHAIYTDDNEVFQRHLRVTQSLTYNPTRTAVIWPENVIDMDGSQTFENSEERQAIAKEAQRLRVPIVVGITEDEGPNTFTNAVVVVNQNGQLESRYDKVRRVPFGEYMPGRDVFAAIGVSSSLLTRDANAGKGRARISVAGTTVATPISWEVFFGGRVNEGVADGAGYIINPTNGSSYTWTILQTQQIASSRLRAREQGRWVVQVSPTGFSAFISPDGTVFDRTGVSEATAIDHTFAVREGRTPYSRVGNGVYIALLIAALFLLARKRARAFPRGAS</sequence>
<dbReference type="GO" id="GO:0042158">
    <property type="term" value="P:lipoprotein biosynthetic process"/>
    <property type="evidence" value="ECO:0007669"/>
    <property type="project" value="InterPro"/>
</dbReference>
<organism evidence="10">
    <name type="scientific">freshwater metagenome</name>
    <dbReference type="NCBI Taxonomy" id="449393"/>
    <lineage>
        <taxon>unclassified sequences</taxon>
        <taxon>metagenomes</taxon>
        <taxon>ecological metagenomes</taxon>
    </lineage>
</organism>
<feature type="transmembrane region" description="Helical" evidence="8">
    <location>
        <begin position="450"/>
        <end position="467"/>
    </location>
</feature>
<dbReference type="PANTHER" id="PTHR38686:SF1">
    <property type="entry name" value="APOLIPOPROTEIN N-ACYLTRANSFERASE"/>
    <property type="match status" value="1"/>
</dbReference>
<reference evidence="10" key="1">
    <citation type="submission" date="2020-05" db="EMBL/GenBank/DDBJ databases">
        <authorList>
            <person name="Chiriac C."/>
            <person name="Salcher M."/>
            <person name="Ghai R."/>
            <person name="Kavagutti S V."/>
        </authorList>
    </citation>
    <scope>NUCLEOTIDE SEQUENCE</scope>
</reference>
<dbReference type="NCBIfam" id="TIGR00546">
    <property type="entry name" value="lnt"/>
    <property type="match status" value="1"/>
</dbReference>
<evidence type="ECO:0000256" key="4">
    <source>
        <dbReference type="ARBA" id="ARBA00022692"/>
    </source>
</evidence>
<dbReference type="CDD" id="cd07571">
    <property type="entry name" value="ALP_N-acyl_transferase"/>
    <property type="match status" value="1"/>
</dbReference>
<keyword evidence="5 8" id="KW-1133">Transmembrane helix</keyword>
<feature type="transmembrane region" description="Helical" evidence="8">
    <location>
        <begin position="12"/>
        <end position="34"/>
    </location>
</feature>
<gene>
    <name evidence="10" type="ORF">UFOPK1874_00188</name>
</gene>
<dbReference type="PANTHER" id="PTHR38686">
    <property type="entry name" value="APOLIPOPROTEIN N-ACYLTRANSFERASE"/>
    <property type="match status" value="1"/>
</dbReference>
<comment type="subcellular location">
    <subcellularLocation>
        <location evidence="1">Cell membrane</location>
        <topology evidence="1">Multi-pass membrane protein</topology>
    </subcellularLocation>
</comment>
<keyword evidence="2" id="KW-1003">Cell membrane</keyword>
<dbReference type="InterPro" id="IPR036526">
    <property type="entry name" value="C-N_Hydrolase_sf"/>
</dbReference>
<dbReference type="InterPro" id="IPR045378">
    <property type="entry name" value="LNT_N"/>
</dbReference>
<evidence type="ECO:0000256" key="7">
    <source>
        <dbReference type="ARBA" id="ARBA00023315"/>
    </source>
</evidence>
<dbReference type="InterPro" id="IPR004563">
    <property type="entry name" value="Apolipo_AcylTrfase"/>
</dbReference>
<name>A0A6J6H3F4_9ZZZZ</name>
<evidence type="ECO:0000256" key="1">
    <source>
        <dbReference type="ARBA" id="ARBA00004651"/>
    </source>
</evidence>
<evidence type="ECO:0000256" key="8">
    <source>
        <dbReference type="SAM" id="Phobius"/>
    </source>
</evidence>
<keyword evidence="6 8" id="KW-0472">Membrane</keyword>
<dbReference type="SUPFAM" id="SSF56317">
    <property type="entry name" value="Carbon-nitrogen hydrolase"/>
    <property type="match status" value="1"/>
</dbReference>
<accession>A0A6J6H3F4</accession>
<dbReference type="Gene3D" id="3.60.110.10">
    <property type="entry name" value="Carbon-nitrogen hydrolase"/>
    <property type="match status" value="1"/>
</dbReference>